<feature type="region of interest" description="Disordered" evidence="1">
    <location>
        <begin position="1449"/>
        <end position="1496"/>
    </location>
</feature>
<feature type="region of interest" description="Disordered" evidence="1">
    <location>
        <begin position="581"/>
        <end position="750"/>
    </location>
</feature>
<feature type="compositionally biased region" description="Low complexity" evidence="1">
    <location>
        <begin position="1146"/>
        <end position="1161"/>
    </location>
</feature>
<evidence type="ECO:0000256" key="1">
    <source>
        <dbReference type="SAM" id="MobiDB-lite"/>
    </source>
</evidence>
<feature type="compositionally biased region" description="Low complexity" evidence="1">
    <location>
        <begin position="120"/>
        <end position="140"/>
    </location>
</feature>
<dbReference type="Pfam" id="PF12348">
    <property type="entry name" value="CLASP_N"/>
    <property type="match status" value="1"/>
</dbReference>
<feature type="region of interest" description="Disordered" evidence="1">
    <location>
        <begin position="338"/>
        <end position="378"/>
    </location>
</feature>
<dbReference type="SUPFAM" id="SSF48371">
    <property type="entry name" value="ARM repeat"/>
    <property type="match status" value="1"/>
</dbReference>
<reference evidence="3" key="1">
    <citation type="journal article" date="2015" name="PLoS ONE">
        <title>Comprehensive Evaluation of Toxoplasma gondii VEG and Neospora caninum LIV Genomes with Tachyzoite Stage Transcriptome and Proteome Defines Novel Transcript Features.</title>
        <authorList>
            <person name="Ramaprasad A."/>
            <person name="Mourier T."/>
            <person name="Naeem R."/>
            <person name="Malas T.B."/>
            <person name="Moussa E."/>
            <person name="Panigrahi A."/>
            <person name="Vermont S.J."/>
            <person name="Otto T.D."/>
            <person name="Wastling J."/>
            <person name="Pain A."/>
        </authorList>
    </citation>
    <scope>NUCLEOTIDE SEQUENCE</scope>
    <source>
        <strain evidence="3">Liverpool</strain>
    </source>
</reference>
<feature type="compositionally biased region" description="Low complexity" evidence="1">
    <location>
        <begin position="449"/>
        <end position="458"/>
    </location>
</feature>
<dbReference type="InterPro" id="IPR024395">
    <property type="entry name" value="CLASP_N_dom"/>
</dbReference>
<accession>A0A0F7UIX9</accession>
<feature type="region of interest" description="Disordered" evidence="1">
    <location>
        <begin position="438"/>
        <end position="476"/>
    </location>
</feature>
<feature type="compositionally biased region" description="Basic and acidic residues" evidence="1">
    <location>
        <begin position="1039"/>
        <end position="1050"/>
    </location>
</feature>
<feature type="compositionally biased region" description="Polar residues" evidence="1">
    <location>
        <begin position="731"/>
        <end position="740"/>
    </location>
</feature>
<evidence type="ECO:0000259" key="2">
    <source>
        <dbReference type="Pfam" id="PF12348"/>
    </source>
</evidence>
<organism evidence="3">
    <name type="scientific">Neospora caninum (strain Liverpool)</name>
    <dbReference type="NCBI Taxonomy" id="572307"/>
    <lineage>
        <taxon>Eukaryota</taxon>
        <taxon>Sar</taxon>
        <taxon>Alveolata</taxon>
        <taxon>Apicomplexa</taxon>
        <taxon>Conoidasida</taxon>
        <taxon>Coccidia</taxon>
        <taxon>Eucoccidiorida</taxon>
        <taxon>Eimeriorina</taxon>
        <taxon>Sarcocystidae</taxon>
        <taxon>Neospora</taxon>
    </lineage>
</organism>
<proteinExistence type="predicted"/>
<feature type="compositionally biased region" description="Low complexity" evidence="1">
    <location>
        <begin position="1051"/>
        <end position="1064"/>
    </location>
</feature>
<dbReference type="InterPro" id="IPR016024">
    <property type="entry name" value="ARM-type_fold"/>
</dbReference>
<dbReference type="EMBL" id="LN714486">
    <property type="protein sequence ID" value="CEL69913.1"/>
    <property type="molecule type" value="Genomic_DNA"/>
</dbReference>
<feature type="compositionally biased region" description="Basic and acidic residues" evidence="1">
    <location>
        <begin position="960"/>
        <end position="1000"/>
    </location>
</feature>
<feature type="compositionally biased region" description="Basic and acidic residues" evidence="1">
    <location>
        <begin position="708"/>
        <end position="730"/>
    </location>
</feature>
<name>A0A0F7UIX9_NEOCL</name>
<evidence type="ECO:0000313" key="3">
    <source>
        <dbReference type="EMBL" id="CEL69913.1"/>
    </source>
</evidence>
<protein>
    <submittedName>
        <fullName evidence="3">CLIP-associated N terminal domain-containing protein</fullName>
    </submittedName>
</protein>
<feature type="compositionally biased region" description="Polar residues" evidence="1">
    <location>
        <begin position="690"/>
        <end position="702"/>
    </location>
</feature>
<feature type="compositionally biased region" description="Low complexity" evidence="1">
    <location>
        <begin position="1460"/>
        <end position="1469"/>
    </location>
</feature>
<feature type="region of interest" description="Disordered" evidence="1">
    <location>
        <begin position="864"/>
        <end position="1192"/>
    </location>
</feature>
<feature type="domain" description="CLASP N-terminal" evidence="2">
    <location>
        <begin position="1229"/>
        <end position="1412"/>
    </location>
</feature>
<dbReference type="Gene3D" id="1.25.10.10">
    <property type="entry name" value="Leucine-rich Repeat Variant"/>
    <property type="match status" value="1"/>
</dbReference>
<feature type="compositionally biased region" description="Basic and acidic residues" evidence="1">
    <location>
        <begin position="888"/>
        <end position="910"/>
    </location>
</feature>
<feature type="compositionally biased region" description="Low complexity" evidence="1">
    <location>
        <begin position="864"/>
        <end position="885"/>
    </location>
</feature>
<dbReference type="InterPro" id="IPR011989">
    <property type="entry name" value="ARM-like"/>
</dbReference>
<sequence length="1496" mass="158719">MGAHGPATLYWKYPQNSGQENGLYQGSSLPPTNPAACISFRPRPLPSVPVESGASLSVGGNPYFLSFASYAGSEAVNVSTRQPCEFSPDIPVVPPAGGGCVVVNKQRLSAHSPSIKQFVSAPRQPAQHSSSSPAATPHSTDYVPSGGCFLRPVNAAGQAPVGQRSQPYSTAQTTLVANSGDVHPVHLRGLSPLPIGTVVQEPSPTSTAPRDIPPADSPGFSGIFPAALASAQPRLSSAPEVFSVHDPRTSVDATRAGWEASPLRSEGGFTFSSPFLTPQSFCGDEGRVSTPSLPHVPPVQFVNDRCLEVGNPGQVAETVYFTSPTLATPSLTANTLVAGSPAGVSSPGAPRRLAHSPSPPTPQISRDAPPVLGLPATLTPQRPRAFSTFEHTHLWAPQHPREDAQFGSRGQGGCAPEPARSVSTAYASLGQGFASGSSWPAEGQNVRGSSAPSPFSSSQCTPRADPLSAPSSSSIQKPTGALWVTAASGPQDRQPLLPQAGLLNSGPADLQDQLNPEERHRLRTVQHLVRQTQELIADTERRLSTGWRTLEGAGLLQSPDTSAADGHRGNQIVREGDYYQEGRSASKAGAPGTLWAETPSVPAGPNNHAGTWHPPTNALESDSRSTRQTLGECLGDQSRRSQGAERIQWCTGSQRGGEVAEIQGDTPSFHPETRFADQLPSGHALDRTEATAQRSKWVQESLASVEPTGDRLQSRSCRGREEGSASRGETRSGSVATSVASGEESEESNRLRFLRARRLVEDCKRFGNLESHHGFFSSSSSPSLLHAAADSAKLSELRQHSAATSTSCVSSSSFSSSSLSRAPQSRKAENYQGFAHGVHTHSAATLPVSGSSCLYTSRSLAKTSGSAGSASGAAQHSSQGSSASSRLFGHEGKQLGLRTGERPDARRENGRGPQNPPEPLRRGGAPIENMGVSIAARRAPSDHTAEACVSERTTVGKRGTLREDQSGYPARRDIGGSGESDHGEKKRGGLERRVRARDGLHAANSGREQPLWKREETWPESGRGESRCRVQAAFGVATKRGENPGDERGSDASLSRELSQSSLSPEARQDGSGARRRRPLAPERRPQMQRFASRSLSRRCLSEEGTVDATMEDLSQSHSASGPLRHPPKPLRNPLASSRRGLATGARSARSPSVASSASSPRSRKGVSEERTGPGAATGKRKPLGSHSSVGSAGAVRYRTHEDLQPFDEPPCLKTIEETILPRLGVEVTKGDWTEQIETLDTVRRLAKFHFASLTQDVLRQALAGILAWLASPRSTVAKNACLTLSDLFFFGKRRMDPWVLEVVELCMKKCCQSNEFLNEAVRSVLSTVCQFASESRVLHAFLHCIPPCKQPGARSTAASCLALLFQRTSEQAARGGELAQIVKLLSNMATEASPDVRVAARVALTMLHRTFDGATLRRVCGSLDARTKMEGFVSRTTNREIEDVLKTVEAGPPGGGRTSLASSLSSIPDDSRSAGRGQSGSNGGYRPFSLGPVKP</sequence>
<gene>
    <name evidence="3" type="ORF">BN1204_056100</name>
</gene>
<feature type="compositionally biased region" description="Basic and acidic residues" evidence="1">
    <location>
        <begin position="1010"/>
        <end position="1028"/>
    </location>
</feature>
<feature type="region of interest" description="Disordered" evidence="1">
    <location>
        <begin position="117"/>
        <end position="143"/>
    </location>
</feature>